<name>A0A8H7LDD5_9ASCO</name>
<dbReference type="Proteomes" id="UP000649328">
    <property type="component" value="Unassembled WGS sequence"/>
</dbReference>
<dbReference type="GO" id="GO:0007095">
    <property type="term" value="P:mitotic G2 DNA damage checkpoint signaling"/>
    <property type="evidence" value="ECO:0007669"/>
    <property type="project" value="TreeGrafter"/>
</dbReference>
<protein>
    <recommendedName>
        <fullName evidence="1">Calcineurin-like phosphoesterase domain-containing protein</fullName>
    </recommendedName>
</protein>
<proteinExistence type="predicted"/>
<dbReference type="Gene3D" id="3.60.21.10">
    <property type="match status" value="1"/>
</dbReference>
<dbReference type="EMBL" id="JACBPP010000002">
    <property type="protein sequence ID" value="KAF8003718.1"/>
    <property type="molecule type" value="Genomic_DNA"/>
</dbReference>
<feature type="domain" description="Calcineurin-like phosphoesterase" evidence="1">
    <location>
        <begin position="14"/>
        <end position="166"/>
    </location>
</feature>
<dbReference type="PANTHER" id="PTHR10139:SF1">
    <property type="entry name" value="DOUBLE-STRAND BREAK REPAIR PROTEIN MRE11"/>
    <property type="match status" value="1"/>
</dbReference>
<dbReference type="GO" id="GO:0000723">
    <property type="term" value="P:telomere maintenance"/>
    <property type="evidence" value="ECO:0007669"/>
    <property type="project" value="TreeGrafter"/>
</dbReference>
<gene>
    <name evidence="2" type="ORF">HF325_001166</name>
</gene>
<dbReference type="SUPFAM" id="SSF56300">
    <property type="entry name" value="Metallo-dependent phosphatases"/>
    <property type="match status" value="1"/>
</dbReference>
<dbReference type="GO" id="GO:0000014">
    <property type="term" value="F:single-stranded DNA endodeoxyribonuclease activity"/>
    <property type="evidence" value="ECO:0007669"/>
    <property type="project" value="TreeGrafter"/>
</dbReference>
<dbReference type="GO" id="GO:0006303">
    <property type="term" value="P:double-strand break repair via nonhomologous end joining"/>
    <property type="evidence" value="ECO:0007669"/>
    <property type="project" value="TreeGrafter"/>
</dbReference>
<dbReference type="PANTHER" id="PTHR10139">
    <property type="entry name" value="DOUBLE-STRAND BREAK REPAIR PROTEIN MRE11"/>
    <property type="match status" value="1"/>
</dbReference>
<reference evidence="2" key="1">
    <citation type="submission" date="2020-10" db="EMBL/GenBank/DDBJ databases">
        <title>The Whole-Genome Sequence of Metschnikowia persimmonesis, a Novel Endophytic Yeast Species Isolated from Medicinal Plant Diospyros kaki Thumb.</title>
        <authorList>
            <person name="Rahmat E."/>
            <person name="Kang Y."/>
        </authorList>
    </citation>
    <scope>NUCLEOTIDE SEQUENCE</scope>
    <source>
        <strain evidence="2">KIOM G15050</strain>
    </source>
</reference>
<evidence type="ECO:0000259" key="1">
    <source>
        <dbReference type="Pfam" id="PF00149"/>
    </source>
</evidence>
<dbReference type="GO" id="GO:0042138">
    <property type="term" value="P:meiotic DNA double-strand break formation"/>
    <property type="evidence" value="ECO:0007669"/>
    <property type="project" value="TreeGrafter"/>
</dbReference>
<evidence type="ECO:0000313" key="3">
    <source>
        <dbReference type="Proteomes" id="UP000649328"/>
    </source>
</evidence>
<dbReference type="GO" id="GO:0035861">
    <property type="term" value="C:site of double-strand break"/>
    <property type="evidence" value="ECO:0007669"/>
    <property type="project" value="TreeGrafter"/>
</dbReference>
<organism evidence="2 3">
    <name type="scientific">Metschnikowia pulcherrima</name>
    <dbReference type="NCBI Taxonomy" id="27326"/>
    <lineage>
        <taxon>Eukaryota</taxon>
        <taxon>Fungi</taxon>
        <taxon>Dikarya</taxon>
        <taxon>Ascomycota</taxon>
        <taxon>Saccharomycotina</taxon>
        <taxon>Pichiomycetes</taxon>
        <taxon>Metschnikowiaceae</taxon>
        <taxon>Metschnikowia</taxon>
    </lineage>
</organism>
<dbReference type="AlphaFoldDB" id="A0A8H7LDD5"/>
<evidence type="ECO:0000313" key="2">
    <source>
        <dbReference type="EMBL" id="KAF8003718.1"/>
    </source>
</evidence>
<comment type="caution">
    <text evidence="2">The sequence shown here is derived from an EMBL/GenBank/DDBJ whole genome shotgun (WGS) entry which is preliminary data.</text>
</comment>
<dbReference type="InterPro" id="IPR029052">
    <property type="entry name" value="Metallo-depent_PP-like"/>
</dbReference>
<dbReference type="InterPro" id="IPR004843">
    <property type="entry name" value="Calcineurin-like_PHP"/>
</dbReference>
<dbReference type="OrthoDB" id="30417at2759"/>
<dbReference type="GO" id="GO:0031573">
    <property type="term" value="P:mitotic intra-S DNA damage checkpoint signaling"/>
    <property type="evidence" value="ECO:0007669"/>
    <property type="project" value="TreeGrafter"/>
</dbReference>
<accession>A0A8H7LDD5</accession>
<dbReference type="GO" id="GO:0000724">
    <property type="term" value="P:double-strand break repair via homologous recombination"/>
    <property type="evidence" value="ECO:0007669"/>
    <property type="project" value="TreeGrafter"/>
</dbReference>
<dbReference type="GO" id="GO:0030870">
    <property type="term" value="C:Mre11 complex"/>
    <property type="evidence" value="ECO:0007669"/>
    <property type="project" value="TreeGrafter"/>
</dbReference>
<dbReference type="GO" id="GO:0097552">
    <property type="term" value="P:mitochondrial double-strand break repair via homologous recombination"/>
    <property type="evidence" value="ECO:0007669"/>
    <property type="project" value="TreeGrafter"/>
</dbReference>
<dbReference type="Pfam" id="PF00149">
    <property type="entry name" value="Metallophos"/>
    <property type="match status" value="1"/>
</dbReference>
<sequence>MPPVDLIPLGEDTIRILLTTDNHVGYLENDPIRGDDSWKTFQEITYLAKQHDVDMVLQGGDLFHVSKPSKKSLFHVIQLLRLNCLGDRPCELELLSDPSTALRMGDTVNYEDPNLNVSVPVFAISGNHDDATGEGLLLPMDVLAATGLVNYFGQIPRLDKITVTPLVFQKGTTKLALIRDQQHA</sequence>
<keyword evidence="3" id="KW-1185">Reference proteome</keyword>